<proteinExistence type="predicted"/>
<accession>A0ABQ6BII6</accession>
<reference evidence="2" key="1">
    <citation type="journal article" date="2019" name="Int. J. Syst. Evol. Microbiol.">
        <title>The Global Catalogue of Microorganisms (GCM) 10K type strain sequencing project: providing services to taxonomists for standard genome sequencing and annotation.</title>
        <authorList>
            <consortium name="The Broad Institute Genomics Platform"/>
            <consortium name="The Broad Institute Genome Sequencing Center for Infectious Disease"/>
            <person name="Wu L."/>
            <person name="Ma J."/>
        </authorList>
    </citation>
    <scope>NUCLEOTIDE SEQUENCE [LARGE SCALE GENOMIC DNA]</scope>
    <source>
        <strain evidence="2">NBRC 110107</strain>
    </source>
</reference>
<protein>
    <recommendedName>
        <fullName evidence="3">Cytochrome c domain-containing protein</fullName>
    </recommendedName>
</protein>
<dbReference type="SUPFAM" id="SSF46626">
    <property type="entry name" value="Cytochrome c"/>
    <property type="match status" value="1"/>
</dbReference>
<keyword evidence="2" id="KW-1185">Reference proteome</keyword>
<evidence type="ECO:0008006" key="3">
    <source>
        <dbReference type="Google" id="ProtNLM"/>
    </source>
</evidence>
<organism evidence="1 2">
    <name type="scientific">Brevundimonas denitrificans</name>
    <dbReference type="NCBI Taxonomy" id="1443434"/>
    <lineage>
        <taxon>Bacteria</taxon>
        <taxon>Pseudomonadati</taxon>
        <taxon>Pseudomonadota</taxon>
        <taxon>Alphaproteobacteria</taxon>
        <taxon>Caulobacterales</taxon>
        <taxon>Caulobacteraceae</taxon>
        <taxon>Brevundimonas</taxon>
    </lineage>
</organism>
<dbReference type="InterPro" id="IPR036909">
    <property type="entry name" value="Cyt_c-like_dom_sf"/>
</dbReference>
<gene>
    <name evidence="1" type="ORF">GCM10007859_03300</name>
</gene>
<dbReference type="RefSeq" id="WP_284220430.1">
    <property type="nucleotide sequence ID" value="NZ_BSOY01000003.1"/>
</dbReference>
<dbReference type="Proteomes" id="UP001156921">
    <property type="component" value="Unassembled WGS sequence"/>
</dbReference>
<comment type="caution">
    <text evidence="1">The sequence shown here is derived from an EMBL/GenBank/DDBJ whole genome shotgun (WGS) entry which is preliminary data.</text>
</comment>
<sequence length="76" mass="8186">MTPVRAGLPAGAGRETVQQVCTSCHAIGMVTANGRTSDGWAEVIERMMGLGLEASDEDLQTVHAYLTREFPPRRAN</sequence>
<dbReference type="Gene3D" id="1.10.760.10">
    <property type="entry name" value="Cytochrome c-like domain"/>
    <property type="match status" value="1"/>
</dbReference>
<evidence type="ECO:0000313" key="2">
    <source>
        <dbReference type="Proteomes" id="UP001156921"/>
    </source>
</evidence>
<evidence type="ECO:0000313" key="1">
    <source>
        <dbReference type="EMBL" id="GLS00326.1"/>
    </source>
</evidence>
<name>A0ABQ6BII6_9CAUL</name>
<dbReference type="EMBL" id="BSOY01000003">
    <property type="protein sequence ID" value="GLS00326.1"/>
    <property type="molecule type" value="Genomic_DNA"/>
</dbReference>